<dbReference type="PANTHER" id="PTHR23148:SF0">
    <property type="entry name" value="SERINE_ARGININE REPETITIVE MATRIX PROTEIN 1"/>
    <property type="match status" value="1"/>
</dbReference>
<feature type="compositionally biased region" description="Basic residues" evidence="2">
    <location>
        <begin position="356"/>
        <end position="379"/>
    </location>
</feature>
<feature type="region of interest" description="Disordered" evidence="2">
    <location>
        <begin position="129"/>
        <end position="864"/>
    </location>
</feature>
<feature type="compositionally biased region" description="Low complexity" evidence="2">
    <location>
        <begin position="484"/>
        <end position="495"/>
    </location>
</feature>
<keyword evidence="1" id="KW-0507">mRNA processing</keyword>
<sequence>MSGGFFRGTSAAQDTRFSNKQAKLLKSRKFAPELEHLVDMTKVKMDVMRPWIATRVTELIGFEDEVLINFIYGLLDGKEVNGKELQISLTGFMERNTGKFMKELWLLLLSAQNNASGVPQQFLDAMEEETKKKKAESDRIANEIRRKKEMENQEMELDRTKKMDRGNDIFKDVDTGSQPGSKYQPRAKSVEEKESEDRNGLKGRIRVSKSPRSADHSSSPRGRRSRSISKSFSNSRSYSDERHRSRSLSASPKRRRRSSSSEMINRYSPRRFLAPHRRHSPRPFSPRRRSSYSRRRSLSGSHSPSPTRYRMRSPSRRRSRFPLQRRSRSPIWRRPRSPTQHSHQDRSQSPIQHRSSSGRHRSPSPIRRKSPSPMRRKYRQSPSAPQHRSRSPIQHRSRSPIRLRSRSPLRRRSGSPLRRRSRSPLQRRSRSPLRRRSPSPLRRRSPSPLRRRPPPIRRVSPSPIRRRSPIAGRRRSPVPANHKSPSPQVSSSPLPYCRSPSPIGKKYPRRERRSPLQSPRGRIRSSEKYSPVRHSAPRNTLEYPSDAHQRSKSSELSSQSNSWERNDSHREVKRSSTSPHREKILRSDSPNSPRKTTENKHHDDSSEMSADDKDSNDVREAAKREHNSSTKISSSNQRKGSHVEGQSKDDFSPVQTHSQHDRIELNKKDKMLWRANKSEKIEHQKKPGQQGSQMIADAFYSEKGRESPVKETHKAVEKNESHSTDIKINDRHLETVPKLSRKVEQNDRSASVGSDSEEKEKRRTKVKDKRKKKRAERQGLDSPDESSCDSYADERKEAKRRRKEEKRLKKEERRRRRREERRHRKEKRHAEKQKLKLIDMVSSPSDSGGDLDGGSDDDQHVQKKLEIELRERALESLKAKKGIGH</sequence>
<dbReference type="EMBL" id="JBJUIK010000004">
    <property type="protein sequence ID" value="KAL3530794.1"/>
    <property type="molecule type" value="Genomic_DNA"/>
</dbReference>
<dbReference type="PROSITE" id="PS51025">
    <property type="entry name" value="PWI"/>
    <property type="match status" value="1"/>
</dbReference>
<feature type="compositionally biased region" description="Basic residues" evidence="2">
    <location>
        <begin position="309"/>
        <end position="336"/>
    </location>
</feature>
<dbReference type="Gene3D" id="1.20.1390.10">
    <property type="entry name" value="PWI domain"/>
    <property type="match status" value="1"/>
</dbReference>
<dbReference type="Pfam" id="PF01480">
    <property type="entry name" value="PWI"/>
    <property type="match status" value="1"/>
</dbReference>
<feature type="compositionally biased region" description="Basic and acidic residues" evidence="2">
    <location>
        <begin position="828"/>
        <end position="837"/>
    </location>
</feature>
<dbReference type="SUPFAM" id="SSF101233">
    <property type="entry name" value="PWI domain"/>
    <property type="match status" value="1"/>
</dbReference>
<feature type="compositionally biased region" description="Basic and acidic residues" evidence="2">
    <location>
        <begin position="129"/>
        <end position="174"/>
    </location>
</feature>
<dbReference type="GO" id="GO:0006397">
    <property type="term" value="P:mRNA processing"/>
    <property type="evidence" value="ECO:0007669"/>
    <property type="project" value="UniProtKB-KW"/>
</dbReference>
<feature type="compositionally biased region" description="Basic and acidic residues" evidence="2">
    <location>
        <begin position="658"/>
        <end position="685"/>
    </location>
</feature>
<dbReference type="PANTHER" id="PTHR23148">
    <property type="entry name" value="SERINE/ARGININE REGULATED NUCLEAR MATRIX PROTEIN"/>
    <property type="match status" value="1"/>
</dbReference>
<name>A0ABD3AHI8_9GENT</name>
<evidence type="ECO:0000256" key="1">
    <source>
        <dbReference type="ARBA" id="ARBA00022664"/>
    </source>
</evidence>
<feature type="compositionally biased region" description="Basic and acidic residues" evidence="2">
    <location>
        <begin position="700"/>
        <end position="747"/>
    </location>
</feature>
<dbReference type="InterPro" id="IPR052225">
    <property type="entry name" value="Ser/Arg_repetitive_matrix"/>
</dbReference>
<evidence type="ECO:0000313" key="5">
    <source>
        <dbReference type="Proteomes" id="UP001630127"/>
    </source>
</evidence>
<feature type="compositionally biased region" description="Low complexity" evidence="2">
    <location>
        <begin position="298"/>
        <end position="308"/>
    </location>
</feature>
<dbReference type="SMART" id="SM00311">
    <property type="entry name" value="PWI"/>
    <property type="match status" value="1"/>
</dbReference>
<dbReference type="Proteomes" id="UP001630127">
    <property type="component" value="Unassembled WGS sequence"/>
</dbReference>
<feature type="compositionally biased region" description="Basic residues" evidence="2">
    <location>
        <begin position="273"/>
        <end position="297"/>
    </location>
</feature>
<feature type="compositionally biased region" description="Basic residues" evidence="2">
    <location>
        <begin position="464"/>
        <end position="476"/>
    </location>
</feature>
<feature type="compositionally biased region" description="Polar residues" evidence="2">
    <location>
        <begin position="629"/>
        <end position="638"/>
    </location>
</feature>
<evidence type="ECO:0000256" key="2">
    <source>
        <dbReference type="SAM" id="MobiDB-lite"/>
    </source>
</evidence>
<evidence type="ECO:0000259" key="3">
    <source>
        <dbReference type="PROSITE" id="PS51025"/>
    </source>
</evidence>
<keyword evidence="5" id="KW-1185">Reference proteome</keyword>
<feature type="compositionally biased region" description="Basic and acidic residues" evidence="2">
    <location>
        <begin position="641"/>
        <end position="651"/>
    </location>
</feature>
<feature type="compositionally biased region" description="Basic residues" evidence="2">
    <location>
        <begin position="762"/>
        <end position="775"/>
    </location>
</feature>
<feature type="compositionally biased region" description="Basic residues" evidence="2">
    <location>
        <begin position="812"/>
        <end position="827"/>
    </location>
</feature>
<reference evidence="4 5" key="1">
    <citation type="submission" date="2024-11" db="EMBL/GenBank/DDBJ databases">
        <title>A near-complete genome assembly of Cinchona calisaya.</title>
        <authorList>
            <person name="Lian D.C."/>
            <person name="Zhao X.W."/>
            <person name="Wei L."/>
        </authorList>
    </citation>
    <scope>NUCLEOTIDE SEQUENCE [LARGE SCALE GENOMIC DNA]</scope>
    <source>
        <tissue evidence="4">Nenye</tissue>
    </source>
</reference>
<accession>A0ABD3AHI8</accession>
<dbReference type="InterPro" id="IPR036483">
    <property type="entry name" value="PWI_dom_sf"/>
</dbReference>
<dbReference type="InterPro" id="IPR002483">
    <property type="entry name" value="PWI_dom"/>
</dbReference>
<feature type="compositionally biased region" description="Low complexity" evidence="2">
    <location>
        <begin position="228"/>
        <end position="237"/>
    </location>
</feature>
<feature type="compositionally biased region" description="Basic and acidic residues" evidence="2">
    <location>
        <begin position="564"/>
        <end position="586"/>
    </location>
</feature>
<protein>
    <recommendedName>
        <fullName evidence="3">PWI domain-containing protein</fullName>
    </recommendedName>
</protein>
<feature type="compositionally biased region" description="Basic residues" evidence="2">
    <location>
        <begin position="387"/>
        <end position="455"/>
    </location>
</feature>
<gene>
    <name evidence="4" type="ORF">ACH5RR_010116</name>
</gene>
<organism evidence="4 5">
    <name type="scientific">Cinchona calisaya</name>
    <dbReference type="NCBI Taxonomy" id="153742"/>
    <lineage>
        <taxon>Eukaryota</taxon>
        <taxon>Viridiplantae</taxon>
        <taxon>Streptophyta</taxon>
        <taxon>Embryophyta</taxon>
        <taxon>Tracheophyta</taxon>
        <taxon>Spermatophyta</taxon>
        <taxon>Magnoliopsida</taxon>
        <taxon>eudicotyledons</taxon>
        <taxon>Gunneridae</taxon>
        <taxon>Pentapetalae</taxon>
        <taxon>asterids</taxon>
        <taxon>lamiids</taxon>
        <taxon>Gentianales</taxon>
        <taxon>Rubiaceae</taxon>
        <taxon>Cinchonoideae</taxon>
        <taxon>Cinchoneae</taxon>
        <taxon>Cinchona</taxon>
    </lineage>
</organism>
<proteinExistence type="predicted"/>
<comment type="caution">
    <text evidence="4">The sequence shown here is derived from an EMBL/GenBank/DDBJ whole genome shotgun (WGS) entry which is preliminary data.</text>
</comment>
<dbReference type="AlphaFoldDB" id="A0ABD3AHI8"/>
<feature type="domain" description="PWI" evidence="3">
    <location>
        <begin position="27"/>
        <end position="125"/>
    </location>
</feature>
<feature type="compositionally biased region" description="Basic and acidic residues" evidence="2">
    <location>
        <begin position="188"/>
        <end position="200"/>
    </location>
</feature>
<feature type="compositionally biased region" description="Basic and acidic residues" evidence="2">
    <location>
        <begin position="595"/>
        <end position="628"/>
    </location>
</feature>
<evidence type="ECO:0000313" key="4">
    <source>
        <dbReference type="EMBL" id="KAL3530794.1"/>
    </source>
</evidence>